<dbReference type="AlphaFoldDB" id="A0A484UQZ2"/>
<evidence type="ECO:0000313" key="2">
    <source>
        <dbReference type="EMBL" id="VFR89150.1"/>
    </source>
</evidence>
<organism evidence="2">
    <name type="scientific">plant metagenome</name>
    <dbReference type="NCBI Taxonomy" id="1297885"/>
    <lineage>
        <taxon>unclassified sequences</taxon>
        <taxon>metagenomes</taxon>
        <taxon>organismal metagenomes</taxon>
    </lineage>
</organism>
<gene>
    <name evidence="2" type="ORF">RAN3_4478</name>
</gene>
<name>A0A484UQZ2_9ZZZZ</name>
<accession>A0A484UQZ2</accession>
<dbReference type="Pfam" id="PF13276">
    <property type="entry name" value="HTH_21"/>
    <property type="match status" value="1"/>
</dbReference>
<evidence type="ECO:0000259" key="1">
    <source>
        <dbReference type="Pfam" id="PF13276"/>
    </source>
</evidence>
<sequence>MTERMKEMAALKRRYGYRRIHILLRREGWQTNHKRVWRLYSQAGLSVRKRCRKRIAPAERVVRPVATAPNQSWSMDFVSDGLAYGRRFR</sequence>
<reference evidence="2" key="1">
    <citation type="submission" date="2019-03" db="EMBL/GenBank/DDBJ databases">
        <authorList>
            <person name="Danneels B."/>
        </authorList>
    </citation>
    <scope>NUCLEOTIDE SEQUENCE</scope>
</reference>
<dbReference type="PANTHER" id="PTHR47515">
    <property type="entry name" value="LOW CALCIUM RESPONSE LOCUS PROTEIN T"/>
    <property type="match status" value="1"/>
</dbReference>
<dbReference type="PANTHER" id="PTHR47515:SF1">
    <property type="entry name" value="BLR2054 PROTEIN"/>
    <property type="match status" value="1"/>
</dbReference>
<dbReference type="InterPro" id="IPR025948">
    <property type="entry name" value="HTH-like_dom"/>
</dbReference>
<dbReference type="EMBL" id="CAADIO010000018">
    <property type="protein sequence ID" value="VFR89150.1"/>
    <property type="molecule type" value="Genomic_DNA"/>
</dbReference>
<feature type="domain" description="HTH-like" evidence="1">
    <location>
        <begin position="4"/>
        <end position="53"/>
    </location>
</feature>
<proteinExistence type="predicted"/>
<protein>
    <submittedName>
        <fullName evidence="2">Mobile element protein</fullName>
    </submittedName>
</protein>